<dbReference type="EMBL" id="JBBWWQ010000005">
    <property type="protein sequence ID" value="KAK8946960.1"/>
    <property type="molecule type" value="Genomic_DNA"/>
</dbReference>
<dbReference type="GO" id="GO:0032259">
    <property type="term" value="P:methylation"/>
    <property type="evidence" value="ECO:0007669"/>
    <property type="project" value="UniProtKB-KW"/>
</dbReference>
<dbReference type="Proteomes" id="UP001418222">
    <property type="component" value="Unassembled WGS sequence"/>
</dbReference>
<dbReference type="GO" id="GO:0008168">
    <property type="term" value="F:methyltransferase activity"/>
    <property type="evidence" value="ECO:0007669"/>
    <property type="project" value="UniProtKB-KW"/>
</dbReference>
<evidence type="ECO:0000313" key="2">
    <source>
        <dbReference type="Proteomes" id="UP001418222"/>
    </source>
</evidence>
<keyword evidence="1" id="KW-0489">Methyltransferase</keyword>
<sequence length="233" mass="25338">MCIEAYEGSGLGSVYTRLGSGSAHSGAAVATTVVPESDASSKNWELKAIVISKRFWILARSIRYFFPLGNPISALPLPVPPHATPPLQPSVCFVRASPALTGARIVRPNSLLLPPPSSRDGNSPSAVVRQLQPAPISASAAHAPDRSLVLPDSYCNSLFAQHWPIDFSNPSRTKYQKIVEISHNKGSGLKAVQNCIRSDNYVITFEVEEEKFPFFGKKYMLKFGNDIVSETHC</sequence>
<reference evidence="1 2" key="1">
    <citation type="journal article" date="2022" name="Nat. Plants">
        <title>Genomes of leafy and leafless Platanthera orchids illuminate the evolution of mycoheterotrophy.</title>
        <authorList>
            <person name="Li M.H."/>
            <person name="Liu K.W."/>
            <person name="Li Z."/>
            <person name="Lu H.C."/>
            <person name="Ye Q.L."/>
            <person name="Zhang D."/>
            <person name="Wang J.Y."/>
            <person name="Li Y.F."/>
            <person name="Zhong Z.M."/>
            <person name="Liu X."/>
            <person name="Yu X."/>
            <person name="Liu D.K."/>
            <person name="Tu X.D."/>
            <person name="Liu B."/>
            <person name="Hao Y."/>
            <person name="Liao X.Y."/>
            <person name="Jiang Y.T."/>
            <person name="Sun W.H."/>
            <person name="Chen J."/>
            <person name="Chen Y.Q."/>
            <person name="Ai Y."/>
            <person name="Zhai J.W."/>
            <person name="Wu S.S."/>
            <person name="Zhou Z."/>
            <person name="Hsiao Y.Y."/>
            <person name="Wu W.L."/>
            <person name="Chen Y.Y."/>
            <person name="Lin Y.F."/>
            <person name="Hsu J.L."/>
            <person name="Li C.Y."/>
            <person name="Wang Z.W."/>
            <person name="Zhao X."/>
            <person name="Zhong W.Y."/>
            <person name="Ma X.K."/>
            <person name="Ma L."/>
            <person name="Huang J."/>
            <person name="Chen G.Z."/>
            <person name="Huang M.Z."/>
            <person name="Huang L."/>
            <person name="Peng D.H."/>
            <person name="Luo Y.B."/>
            <person name="Zou S.Q."/>
            <person name="Chen S.P."/>
            <person name="Lan S."/>
            <person name="Tsai W.C."/>
            <person name="Van de Peer Y."/>
            <person name="Liu Z.J."/>
        </authorList>
    </citation>
    <scope>NUCLEOTIDE SEQUENCE [LARGE SCALE GENOMIC DNA]</scope>
    <source>
        <strain evidence="1">Lor287</strain>
    </source>
</reference>
<comment type="caution">
    <text evidence="1">The sequence shown here is derived from an EMBL/GenBank/DDBJ whole genome shotgun (WGS) entry which is preliminary data.</text>
</comment>
<name>A0AAP0BRK8_9ASPA</name>
<gene>
    <name evidence="1" type="ORF">KSP39_PZI007444</name>
</gene>
<organism evidence="1 2">
    <name type="scientific">Platanthera zijinensis</name>
    <dbReference type="NCBI Taxonomy" id="2320716"/>
    <lineage>
        <taxon>Eukaryota</taxon>
        <taxon>Viridiplantae</taxon>
        <taxon>Streptophyta</taxon>
        <taxon>Embryophyta</taxon>
        <taxon>Tracheophyta</taxon>
        <taxon>Spermatophyta</taxon>
        <taxon>Magnoliopsida</taxon>
        <taxon>Liliopsida</taxon>
        <taxon>Asparagales</taxon>
        <taxon>Orchidaceae</taxon>
        <taxon>Orchidoideae</taxon>
        <taxon>Orchideae</taxon>
        <taxon>Orchidinae</taxon>
        <taxon>Platanthera</taxon>
    </lineage>
</organism>
<proteinExistence type="predicted"/>
<protein>
    <submittedName>
        <fullName evidence="1">mRNA cap guanine-N7 methyltransferase 2</fullName>
    </submittedName>
</protein>
<evidence type="ECO:0000313" key="1">
    <source>
        <dbReference type="EMBL" id="KAK8946960.1"/>
    </source>
</evidence>
<accession>A0AAP0BRK8</accession>
<dbReference type="AlphaFoldDB" id="A0AAP0BRK8"/>
<keyword evidence="2" id="KW-1185">Reference proteome</keyword>
<keyword evidence="1" id="KW-0808">Transferase</keyword>